<evidence type="ECO:0000256" key="8">
    <source>
        <dbReference type="ARBA" id="ARBA00022857"/>
    </source>
</evidence>
<evidence type="ECO:0000256" key="1">
    <source>
        <dbReference type="ARBA" id="ARBA00001917"/>
    </source>
</evidence>
<feature type="compositionally biased region" description="Polar residues" evidence="11">
    <location>
        <begin position="193"/>
        <end position="203"/>
    </location>
</feature>
<keyword evidence="7 10" id="KW-0274">FAD</keyword>
<keyword evidence="8 10" id="KW-0521">NADP</keyword>
<comment type="similarity">
    <text evidence="10">In the C-terminal section; belongs to the flavoprotein pyridine nucleotide cytochrome reductase family.</text>
</comment>
<evidence type="ECO:0000256" key="11">
    <source>
        <dbReference type="SAM" id="MobiDB-lite"/>
    </source>
</evidence>
<dbReference type="SUPFAM" id="SSF52343">
    <property type="entry name" value="Ferredoxin reductase-like, C-terminal NADP-linked domain"/>
    <property type="match status" value="1"/>
</dbReference>
<feature type="binding site" evidence="10">
    <location>
        <begin position="503"/>
        <end position="507"/>
    </location>
    <ligand>
        <name>NADP(+)</name>
        <dbReference type="ChEBI" id="CHEBI:58349"/>
    </ligand>
</feature>
<dbReference type="SUPFAM" id="SSF63380">
    <property type="entry name" value="Riboflavin synthase domain-like"/>
    <property type="match status" value="1"/>
</dbReference>
<dbReference type="GO" id="GO:0050660">
    <property type="term" value="F:flavin adenine dinucleotide binding"/>
    <property type="evidence" value="ECO:0007669"/>
    <property type="project" value="UniProtKB-UniRule"/>
</dbReference>
<feature type="binding site" evidence="10">
    <location>
        <begin position="398"/>
        <end position="401"/>
    </location>
    <ligand>
        <name>FAD</name>
        <dbReference type="ChEBI" id="CHEBI:57692"/>
    </ligand>
</feature>
<evidence type="ECO:0000259" key="12">
    <source>
        <dbReference type="PROSITE" id="PS50902"/>
    </source>
</evidence>
<dbReference type="PANTHER" id="PTHR19384:SF10">
    <property type="entry name" value="NADPH-DEPENDENT DIFLAVIN OXIDOREDUCTASE 1"/>
    <property type="match status" value="1"/>
</dbReference>
<dbReference type="InterPro" id="IPR028879">
    <property type="entry name" value="NDOR1"/>
</dbReference>
<evidence type="ECO:0000256" key="6">
    <source>
        <dbReference type="ARBA" id="ARBA00022643"/>
    </source>
</evidence>
<dbReference type="GO" id="GO:0016651">
    <property type="term" value="F:oxidoreductase activity, acting on NAD(P)H"/>
    <property type="evidence" value="ECO:0007669"/>
    <property type="project" value="UniProtKB-UniRule"/>
</dbReference>
<dbReference type="InterPro" id="IPR017927">
    <property type="entry name" value="FAD-bd_FR_type"/>
</dbReference>
<comment type="function">
    <text evidence="10">NADPH-dependent reductase which is a central component of the cytosolic iron-sulfur (Fe-S) protein assembly (CIA) machinery. Transfers electrons from NADPH via its FAD and FMN prosthetic groups to the [2Fe-2S] cluster of the anamorsin/DRE2 homolog, another key component of the CIA machinery. In turn, this reduced cluster provides electrons for assembly of cytosolic iron-sulfur cluster proteins.</text>
</comment>
<comment type="similarity">
    <text evidence="10">In the N-terminal section; belongs to the flavodoxin family.</text>
</comment>
<feature type="binding site" evidence="10">
    <location>
        <begin position="60"/>
        <end position="63"/>
    </location>
    <ligand>
        <name>FMN</name>
        <dbReference type="ChEBI" id="CHEBI:58210"/>
    </ligand>
</feature>
<dbReference type="Pfam" id="PF00258">
    <property type="entry name" value="Flavodoxin_1"/>
    <property type="match status" value="1"/>
</dbReference>
<dbReference type="GO" id="GO:0005829">
    <property type="term" value="C:cytosol"/>
    <property type="evidence" value="ECO:0007669"/>
    <property type="project" value="TreeGrafter"/>
</dbReference>
<feature type="binding site" evidence="10">
    <location>
        <begin position="364"/>
        <end position="367"/>
    </location>
    <ligand>
        <name>FAD</name>
        <dbReference type="ChEBI" id="CHEBI:57692"/>
    </ligand>
</feature>
<feature type="binding site" evidence="10">
    <location>
        <position position="540"/>
    </location>
    <ligand>
        <name>NADP(+)</name>
        <dbReference type="ChEBI" id="CHEBI:58349"/>
    </ligand>
</feature>
<feature type="binding site" evidence="10">
    <location>
        <position position="442"/>
    </location>
    <ligand>
        <name>NADP(+)</name>
        <dbReference type="ChEBI" id="CHEBI:58349"/>
    </ligand>
</feature>
<evidence type="ECO:0000256" key="10">
    <source>
        <dbReference type="HAMAP-Rule" id="MF_03178"/>
    </source>
</evidence>
<dbReference type="EMBL" id="JAODUP010000770">
    <property type="protein sequence ID" value="KAK2144296.1"/>
    <property type="molecule type" value="Genomic_DNA"/>
</dbReference>
<evidence type="ECO:0000259" key="13">
    <source>
        <dbReference type="PROSITE" id="PS51384"/>
    </source>
</evidence>
<feature type="binding site" evidence="10">
    <location>
        <begin position="98"/>
        <end position="107"/>
    </location>
    <ligand>
        <name>FMN</name>
        <dbReference type="ChEBI" id="CHEBI:58210"/>
    </ligand>
</feature>
<dbReference type="EC" id="1.18.1.-" evidence="10"/>
<dbReference type="AlphaFoldDB" id="A0AAD9MUH2"/>
<dbReference type="Pfam" id="PF00667">
    <property type="entry name" value="FAD_binding_1"/>
    <property type="match status" value="2"/>
</dbReference>
<dbReference type="PROSITE" id="PS51384">
    <property type="entry name" value="FAD_FR"/>
    <property type="match status" value="1"/>
</dbReference>
<keyword evidence="9 10" id="KW-0560">Oxidoreductase</keyword>
<dbReference type="InterPro" id="IPR039261">
    <property type="entry name" value="FNR_nucleotide-bd"/>
</dbReference>
<dbReference type="InterPro" id="IPR008254">
    <property type="entry name" value="Flavodoxin/NO_synth"/>
</dbReference>
<evidence type="ECO:0000256" key="4">
    <source>
        <dbReference type="ARBA" id="ARBA00022490"/>
    </source>
</evidence>
<dbReference type="InterPro" id="IPR029039">
    <property type="entry name" value="Flavoprotein-like_sf"/>
</dbReference>
<feature type="domain" description="Flavodoxin-like" evidence="12">
    <location>
        <begin position="7"/>
        <end position="151"/>
    </location>
</feature>
<dbReference type="GO" id="GO:0005634">
    <property type="term" value="C:nucleus"/>
    <property type="evidence" value="ECO:0007669"/>
    <property type="project" value="UniProtKB-ARBA"/>
</dbReference>
<dbReference type="Gene3D" id="1.20.990.10">
    <property type="entry name" value="NADPH-cytochrome p450 Reductase, Chain A, domain 3"/>
    <property type="match status" value="1"/>
</dbReference>
<dbReference type="Gene3D" id="2.40.30.10">
    <property type="entry name" value="Translation factors"/>
    <property type="match status" value="1"/>
</dbReference>
<comment type="catalytic activity">
    <reaction evidence="10">
        <text>2 oxidized [2Fe-2S]-[protein] + NADPH = 2 reduced [2Fe-2S]-[protein] + NADP(+) + H(+)</text>
        <dbReference type="Rhea" id="RHEA:67716"/>
        <dbReference type="Rhea" id="RHEA-COMP:17327"/>
        <dbReference type="Rhea" id="RHEA-COMP:17328"/>
        <dbReference type="ChEBI" id="CHEBI:15378"/>
        <dbReference type="ChEBI" id="CHEBI:33737"/>
        <dbReference type="ChEBI" id="CHEBI:33738"/>
        <dbReference type="ChEBI" id="CHEBI:57783"/>
        <dbReference type="ChEBI" id="CHEBI:58349"/>
    </reaction>
</comment>
<feature type="region of interest" description="Disordered" evidence="11">
    <location>
        <begin position="179"/>
        <end position="203"/>
    </location>
</feature>
<dbReference type="SUPFAM" id="SSF52218">
    <property type="entry name" value="Flavoproteins"/>
    <property type="match status" value="1"/>
</dbReference>
<dbReference type="PROSITE" id="PS50902">
    <property type="entry name" value="FLAVODOXIN_LIKE"/>
    <property type="match status" value="1"/>
</dbReference>
<dbReference type="PRINTS" id="PR00371">
    <property type="entry name" value="FPNCR"/>
</dbReference>
<evidence type="ECO:0000313" key="15">
    <source>
        <dbReference type="Proteomes" id="UP001208570"/>
    </source>
</evidence>
<dbReference type="InterPro" id="IPR001094">
    <property type="entry name" value="Flavdoxin-like"/>
</dbReference>
<dbReference type="GO" id="GO:0010181">
    <property type="term" value="F:FMN binding"/>
    <property type="evidence" value="ECO:0007669"/>
    <property type="project" value="UniProtKB-UniRule"/>
</dbReference>
<dbReference type="Gene3D" id="3.40.50.360">
    <property type="match status" value="1"/>
</dbReference>
<comment type="caution">
    <text evidence="14">The sequence shown here is derived from an EMBL/GenBank/DDBJ whole genome shotgun (WGS) entry which is preliminary data.</text>
</comment>
<feature type="domain" description="FAD-binding FR-type" evidence="13">
    <location>
        <begin position="204"/>
        <end position="428"/>
    </location>
</feature>
<dbReference type="Proteomes" id="UP001208570">
    <property type="component" value="Unassembled WGS sequence"/>
</dbReference>
<dbReference type="FunFam" id="3.40.50.360:FF:000015">
    <property type="entry name" value="NADPH-dependent diflavin oxidoreductase 1"/>
    <property type="match status" value="1"/>
</dbReference>
<accession>A0AAD9MUH2</accession>
<comment type="caution">
    <text evidence="10">Lacks conserved residue(s) required for the propagation of feature annotation.</text>
</comment>
<organism evidence="14 15">
    <name type="scientific">Paralvinella palmiformis</name>
    <dbReference type="NCBI Taxonomy" id="53620"/>
    <lineage>
        <taxon>Eukaryota</taxon>
        <taxon>Metazoa</taxon>
        <taxon>Spiralia</taxon>
        <taxon>Lophotrochozoa</taxon>
        <taxon>Annelida</taxon>
        <taxon>Polychaeta</taxon>
        <taxon>Sedentaria</taxon>
        <taxon>Canalipalpata</taxon>
        <taxon>Terebellida</taxon>
        <taxon>Terebelliformia</taxon>
        <taxon>Alvinellidae</taxon>
        <taxon>Paralvinella</taxon>
    </lineage>
</organism>
<evidence type="ECO:0000256" key="5">
    <source>
        <dbReference type="ARBA" id="ARBA00022630"/>
    </source>
</evidence>
<dbReference type="InterPro" id="IPR023173">
    <property type="entry name" value="NADPH_Cyt_P450_Rdtase_alpha"/>
</dbReference>
<comment type="cofactor">
    <cofactor evidence="2 10">
        <name>FAD</name>
        <dbReference type="ChEBI" id="CHEBI:57692"/>
    </cofactor>
</comment>
<evidence type="ECO:0000256" key="9">
    <source>
        <dbReference type="ARBA" id="ARBA00023002"/>
    </source>
</evidence>
<feature type="binding site" evidence="10">
    <location>
        <position position="578"/>
    </location>
    <ligand>
        <name>FAD</name>
        <dbReference type="ChEBI" id="CHEBI:57692"/>
    </ligand>
</feature>
<dbReference type="PRINTS" id="PR00369">
    <property type="entry name" value="FLAVODOXIN"/>
</dbReference>
<proteinExistence type="inferred from homology"/>
<gene>
    <name evidence="14" type="ORF">LSH36_770g01014</name>
</gene>
<protein>
    <recommendedName>
        <fullName evidence="10">NADPH-dependent diflavin oxidoreductase 1</fullName>
        <ecNumber evidence="10">1.18.1.-</ecNumber>
    </recommendedName>
    <alternativeName>
        <fullName evidence="10">NADPH-dependent FMN and FAD-containing oxidoreductase</fullName>
    </alternativeName>
</protein>
<dbReference type="GO" id="GO:0160246">
    <property type="term" value="F:NADPH-iron-sulfur [2Fe-2S] protein oxidoreductase activity"/>
    <property type="evidence" value="ECO:0007669"/>
    <property type="project" value="InterPro"/>
</dbReference>
<dbReference type="InterPro" id="IPR001433">
    <property type="entry name" value="OxRdtase_FAD/NAD-bd"/>
</dbReference>
<keyword evidence="15" id="KW-1185">Reference proteome</keyword>
<dbReference type="InterPro" id="IPR003097">
    <property type="entry name" value="CysJ-like_FAD-binding"/>
</dbReference>
<evidence type="ECO:0000256" key="7">
    <source>
        <dbReference type="ARBA" id="ARBA00022827"/>
    </source>
</evidence>
<keyword evidence="4 10" id="KW-0963">Cytoplasm</keyword>
<evidence type="ECO:0000256" key="3">
    <source>
        <dbReference type="ARBA" id="ARBA00004496"/>
    </source>
</evidence>
<sequence length="579" mass="66167">MTNDRKLLVLYGSQTGTAQDVAETLARDGRRCHFNTRVMDMDSYKLSEMIHEKVIVFVVSTTGQGDPPDNMKLFWRFILRKNLPTDSLSAVKFAVLGLGDSSYQKFNFIGKKLHRRLLQLGGIALQDVGLADDQHEMGPDTVIDPWSTSLWNVLMSFYPLPPDLKIIDKNVKPSPRYTVKSVKSDGTPVDRQTAVTTSEPPSETQPFYARLLLNDRVTSPDHWQDVRLLKFDISGANIRYNPGDVVMIPPENMKDTVNKFLELLELDPEQTCDLCENESGFELPSTLPRPFTLRHLVQNYLDINSIPRRSFFEFLAYFTDSDLEKEKLMEFCTADGLVLVDFPHATANLPLEYLFDLIPGMKPRAYSIASSQKVHCDELHILMAVVKYKTKLYEPRRGVCTTWLASLSPLQGTYNVPLWVKKGTVRFPSDPETPVIMVGPGTGVAPFRSYIADRVKDENGGNVLFFGCRNRAKDYFFQSEWQEYEKANLLQVYPAFSRDQAKKIYVQDKMLEQSALIWDLINNKRGWFMLAGNSKRMPKDVRAIFRKILKQEGGLSDAEAEKYVLNLDKTRQYQAETWS</sequence>
<dbReference type="FunFam" id="3.40.50.80:FF:000030">
    <property type="entry name" value="NADPH-dependent diflavin oxidoreductase 1"/>
    <property type="match status" value="1"/>
</dbReference>
<name>A0AAD9MUH2_9ANNE</name>
<evidence type="ECO:0000256" key="2">
    <source>
        <dbReference type="ARBA" id="ARBA00001974"/>
    </source>
</evidence>
<comment type="cofactor">
    <cofactor evidence="1 10">
        <name>FMN</name>
        <dbReference type="ChEBI" id="CHEBI:58210"/>
    </cofactor>
</comment>
<dbReference type="HAMAP" id="MF_03178">
    <property type="entry name" value="NDOR1"/>
    <property type="match status" value="1"/>
</dbReference>
<dbReference type="Gene3D" id="3.40.50.80">
    <property type="entry name" value="Nucleotide-binding domain of ferredoxin-NADP reductase (FNR) module"/>
    <property type="match status" value="1"/>
</dbReference>
<feature type="binding site" evidence="10">
    <location>
        <position position="133"/>
    </location>
    <ligand>
        <name>FMN</name>
        <dbReference type="ChEBI" id="CHEBI:58210"/>
    </ligand>
</feature>
<feature type="binding site" evidence="10">
    <location>
        <begin position="13"/>
        <end position="18"/>
    </location>
    <ligand>
        <name>FMN</name>
        <dbReference type="ChEBI" id="CHEBI:58210"/>
    </ligand>
</feature>
<keyword evidence="6 10" id="KW-0288">FMN</keyword>
<comment type="subcellular location">
    <subcellularLocation>
        <location evidence="3 10">Cytoplasm</location>
    </subcellularLocation>
</comment>
<evidence type="ECO:0000313" key="14">
    <source>
        <dbReference type="EMBL" id="KAK2144296.1"/>
    </source>
</evidence>
<comment type="similarity">
    <text evidence="10">Belongs to the NADPH-dependent diflavin oxidoreductase NDOR1 family.</text>
</comment>
<feature type="binding site" evidence="10">
    <location>
        <begin position="497"/>
        <end position="498"/>
    </location>
    <ligand>
        <name>NADP(+)</name>
        <dbReference type="ChEBI" id="CHEBI:58349"/>
    </ligand>
</feature>
<dbReference type="GO" id="GO:0016226">
    <property type="term" value="P:iron-sulfur cluster assembly"/>
    <property type="evidence" value="ECO:0007669"/>
    <property type="project" value="UniProtKB-UniRule"/>
</dbReference>
<dbReference type="PANTHER" id="PTHR19384">
    <property type="entry name" value="NITRIC OXIDE SYNTHASE-RELATED"/>
    <property type="match status" value="1"/>
</dbReference>
<reference evidence="14" key="1">
    <citation type="journal article" date="2023" name="Mol. Biol. Evol.">
        <title>Third-Generation Sequencing Reveals the Adaptive Role of the Epigenome in Three Deep-Sea Polychaetes.</title>
        <authorList>
            <person name="Perez M."/>
            <person name="Aroh O."/>
            <person name="Sun Y."/>
            <person name="Lan Y."/>
            <person name="Juniper S.K."/>
            <person name="Young C.R."/>
            <person name="Angers B."/>
            <person name="Qian P.Y."/>
        </authorList>
    </citation>
    <scope>NUCLEOTIDE SEQUENCE</scope>
    <source>
        <strain evidence="14">P08H-3</strain>
    </source>
</reference>
<dbReference type="InterPro" id="IPR017938">
    <property type="entry name" value="Riboflavin_synthase-like_b-brl"/>
</dbReference>
<dbReference type="InterPro" id="IPR001709">
    <property type="entry name" value="Flavoprot_Pyr_Nucl_cyt_Rdtase"/>
</dbReference>
<dbReference type="Pfam" id="PF00175">
    <property type="entry name" value="NAD_binding_1"/>
    <property type="match status" value="1"/>
</dbReference>
<keyword evidence="5 10" id="KW-0285">Flavoprotein</keyword>
<dbReference type="GO" id="GO:0050661">
    <property type="term" value="F:NADP binding"/>
    <property type="evidence" value="ECO:0007669"/>
    <property type="project" value="UniProtKB-UniRule"/>
</dbReference>